<feature type="chain" id="PRO_5008109807" evidence="7">
    <location>
        <begin position="20"/>
        <end position="209"/>
    </location>
</feature>
<proteinExistence type="predicted"/>
<dbReference type="EMBL" id="ADAS02000094">
    <property type="protein sequence ID" value="OAV90797.1"/>
    <property type="molecule type" value="Genomic_DNA"/>
</dbReference>
<evidence type="ECO:0000256" key="7">
    <source>
        <dbReference type="SAM" id="SignalP"/>
    </source>
</evidence>
<dbReference type="InterPro" id="IPR008427">
    <property type="entry name" value="Extracellular_membr_CFEM_dom"/>
</dbReference>
<evidence type="ECO:0000256" key="1">
    <source>
        <dbReference type="ARBA" id="ARBA00004613"/>
    </source>
</evidence>
<feature type="domain" description="CFEM" evidence="8">
    <location>
        <begin position="44"/>
        <end position="107"/>
    </location>
</feature>
<feature type="region of interest" description="Disordered" evidence="5">
    <location>
        <begin position="111"/>
        <end position="132"/>
    </location>
</feature>
<accession>A0A180GDK4</accession>
<evidence type="ECO:0000313" key="9">
    <source>
        <dbReference type="EMBL" id="OAV90797.1"/>
    </source>
</evidence>
<evidence type="ECO:0000256" key="6">
    <source>
        <dbReference type="SAM" id="Phobius"/>
    </source>
</evidence>
<reference evidence="10" key="4">
    <citation type="submission" date="2025-05" db="UniProtKB">
        <authorList>
            <consortium name="EnsemblFungi"/>
        </authorList>
    </citation>
    <scope>IDENTIFICATION</scope>
    <source>
        <strain evidence="10">isolate 1-1 / race 1 (BBBD)</strain>
    </source>
</reference>
<sequence length="209" mass="23007">MVPVHVQLLALMAFNLIYSYCSPPGGHQEFGILNKRTQSNIQRNALPPCGEKCIAKSLSETASCHPADSWCLCHTGPWQLKLEQCFETTCSSPVDMLTSLVANHDFCTKLSPTPTKPPKKPQTNPFKSLPIDSSLQNQTTTAATVAPQSSGAEKPRPNATELFHGVSFRNQTLAPHSPFESTSSALIIFNFHLIYFHLGMFALIFNMTE</sequence>
<organism evidence="9">
    <name type="scientific">Puccinia triticina (isolate 1-1 / race 1 (BBBD))</name>
    <name type="common">Brown leaf rust fungus</name>
    <dbReference type="NCBI Taxonomy" id="630390"/>
    <lineage>
        <taxon>Eukaryota</taxon>
        <taxon>Fungi</taxon>
        <taxon>Dikarya</taxon>
        <taxon>Basidiomycota</taxon>
        <taxon>Pucciniomycotina</taxon>
        <taxon>Pucciniomycetes</taxon>
        <taxon>Pucciniales</taxon>
        <taxon>Pucciniaceae</taxon>
        <taxon>Puccinia</taxon>
    </lineage>
</organism>
<evidence type="ECO:0000256" key="3">
    <source>
        <dbReference type="ARBA" id="ARBA00022729"/>
    </source>
</evidence>
<dbReference type="AlphaFoldDB" id="A0A180GDK4"/>
<protein>
    <submittedName>
        <fullName evidence="10">CFEM domain-containing protein</fullName>
    </submittedName>
</protein>
<dbReference type="Proteomes" id="UP000005240">
    <property type="component" value="Unassembled WGS sequence"/>
</dbReference>
<keyword evidence="3 7" id="KW-0732">Signal</keyword>
<evidence type="ECO:0000256" key="4">
    <source>
        <dbReference type="ARBA" id="ARBA00023157"/>
    </source>
</evidence>
<keyword evidence="6" id="KW-1133">Transmembrane helix</keyword>
<evidence type="ECO:0000313" key="11">
    <source>
        <dbReference type="Proteomes" id="UP000005240"/>
    </source>
</evidence>
<evidence type="ECO:0000256" key="5">
    <source>
        <dbReference type="SAM" id="MobiDB-lite"/>
    </source>
</evidence>
<reference evidence="10 11" key="3">
    <citation type="journal article" date="2017" name="G3 (Bethesda)">
        <title>Comparative analysis highlights variable genome content of wheat rusts and divergence of the mating loci.</title>
        <authorList>
            <person name="Cuomo C.A."/>
            <person name="Bakkeren G."/>
            <person name="Khalil H.B."/>
            <person name="Panwar V."/>
            <person name="Joly D."/>
            <person name="Linning R."/>
            <person name="Sakthikumar S."/>
            <person name="Song X."/>
            <person name="Adiconis X."/>
            <person name="Fan L."/>
            <person name="Goldberg J.M."/>
            <person name="Levin J.Z."/>
            <person name="Young S."/>
            <person name="Zeng Q."/>
            <person name="Anikster Y."/>
            <person name="Bruce M."/>
            <person name="Wang M."/>
            <person name="Yin C."/>
            <person name="McCallum B."/>
            <person name="Szabo L.J."/>
            <person name="Hulbert S."/>
            <person name="Chen X."/>
            <person name="Fellers J.P."/>
        </authorList>
    </citation>
    <scope>NUCLEOTIDE SEQUENCE</scope>
    <source>
        <strain evidence="10">isolate 1-1 / race 1 (BBBD)</strain>
        <strain evidence="11">Isolate 1-1 / race 1 (BBBD)</strain>
    </source>
</reference>
<keyword evidence="11" id="KW-1185">Reference proteome</keyword>
<dbReference type="Pfam" id="PF05730">
    <property type="entry name" value="CFEM"/>
    <property type="match status" value="1"/>
</dbReference>
<reference evidence="9" key="1">
    <citation type="submission" date="2009-11" db="EMBL/GenBank/DDBJ databases">
        <authorList>
            <consortium name="The Broad Institute Genome Sequencing Platform"/>
            <person name="Ward D."/>
            <person name="Feldgarden M."/>
            <person name="Earl A."/>
            <person name="Young S.K."/>
            <person name="Zeng Q."/>
            <person name="Koehrsen M."/>
            <person name="Alvarado L."/>
            <person name="Berlin A."/>
            <person name="Bochicchio J."/>
            <person name="Borenstein D."/>
            <person name="Chapman S.B."/>
            <person name="Chen Z."/>
            <person name="Engels R."/>
            <person name="Freedman E."/>
            <person name="Gellesch M."/>
            <person name="Goldberg J."/>
            <person name="Griggs A."/>
            <person name="Gujja S."/>
            <person name="Heilman E."/>
            <person name="Heiman D."/>
            <person name="Hepburn T."/>
            <person name="Howarth C."/>
            <person name="Jen D."/>
            <person name="Larson L."/>
            <person name="Lewis B."/>
            <person name="Mehta T."/>
            <person name="Park D."/>
            <person name="Pearson M."/>
            <person name="Roberts A."/>
            <person name="Saif S."/>
            <person name="Shea T."/>
            <person name="Shenoy N."/>
            <person name="Sisk P."/>
            <person name="Stolte C."/>
            <person name="Sykes S."/>
            <person name="Thomson T."/>
            <person name="Walk T."/>
            <person name="White J."/>
            <person name="Yandava C."/>
            <person name="Izard J."/>
            <person name="Baranova O.V."/>
            <person name="Blanton J.M."/>
            <person name="Tanner A.C."/>
            <person name="Dewhirst F.E."/>
            <person name="Haas B."/>
            <person name="Nusbaum C."/>
            <person name="Birren B."/>
        </authorList>
    </citation>
    <scope>NUCLEOTIDE SEQUENCE [LARGE SCALE GENOMIC DNA]</scope>
    <source>
        <strain evidence="9">1-1 BBBD Race 1</strain>
    </source>
</reference>
<evidence type="ECO:0000259" key="8">
    <source>
        <dbReference type="Pfam" id="PF05730"/>
    </source>
</evidence>
<name>A0A180GDK4_PUCT1</name>
<dbReference type="GO" id="GO:0005576">
    <property type="term" value="C:extracellular region"/>
    <property type="evidence" value="ECO:0007669"/>
    <property type="project" value="UniProtKB-SubCell"/>
</dbReference>
<dbReference type="OrthoDB" id="2496787at2759"/>
<feature type="signal peptide" evidence="7">
    <location>
        <begin position="1"/>
        <end position="19"/>
    </location>
</feature>
<gene>
    <name evidence="9" type="ORF">PTTG_06086</name>
</gene>
<keyword evidence="6" id="KW-0812">Transmembrane</keyword>
<dbReference type="EnsemblFungi" id="PTTG_06086-t43_1">
    <property type="protein sequence ID" value="PTTG_06086-t43_1-p1"/>
    <property type="gene ID" value="PTTG_06086"/>
</dbReference>
<keyword evidence="4" id="KW-1015">Disulfide bond</keyword>
<keyword evidence="6" id="KW-0472">Membrane</keyword>
<dbReference type="VEuPathDB" id="FungiDB:PTTG_06086"/>
<evidence type="ECO:0000256" key="2">
    <source>
        <dbReference type="ARBA" id="ARBA00022525"/>
    </source>
</evidence>
<feature type="transmembrane region" description="Helical" evidence="6">
    <location>
        <begin position="185"/>
        <end position="205"/>
    </location>
</feature>
<keyword evidence="2" id="KW-0964">Secreted</keyword>
<comment type="subcellular location">
    <subcellularLocation>
        <location evidence="1">Secreted</location>
    </subcellularLocation>
</comment>
<reference evidence="9" key="2">
    <citation type="submission" date="2016-05" db="EMBL/GenBank/DDBJ databases">
        <title>Comparative analysis highlights variable genome content of wheat rusts and divergence of the mating loci.</title>
        <authorList>
            <person name="Cuomo C.A."/>
            <person name="Bakkeren G."/>
            <person name="Szabo L."/>
            <person name="Khalil H."/>
            <person name="Joly D."/>
            <person name="Goldberg J."/>
            <person name="Young S."/>
            <person name="Zeng Q."/>
            <person name="Fellers J."/>
        </authorList>
    </citation>
    <scope>NUCLEOTIDE SEQUENCE [LARGE SCALE GENOMIC DNA]</scope>
    <source>
        <strain evidence="9">1-1 BBBD Race 1</strain>
    </source>
</reference>
<evidence type="ECO:0000313" key="10">
    <source>
        <dbReference type="EnsemblFungi" id="PTTG_06086-t43_1-p1"/>
    </source>
</evidence>